<evidence type="ECO:0000256" key="3">
    <source>
        <dbReference type="ARBA" id="ARBA00022692"/>
    </source>
</evidence>
<dbReference type="KEGG" id="amus:LMH87_008098"/>
<evidence type="ECO:0000313" key="8">
    <source>
        <dbReference type="EMBL" id="KAJ4159190.1"/>
    </source>
</evidence>
<proteinExistence type="predicted"/>
<comment type="caution">
    <text evidence="8">The sequence shown here is derived from an EMBL/GenBank/DDBJ whole genome shotgun (WGS) entry which is preliminary data.</text>
</comment>
<dbReference type="EMBL" id="JAJHUN010000005">
    <property type="protein sequence ID" value="KAJ4159190.1"/>
    <property type="molecule type" value="Genomic_DNA"/>
</dbReference>
<gene>
    <name evidence="8" type="ORF">LMH87_008098</name>
</gene>
<feature type="region of interest" description="Disordered" evidence="6">
    <location>
        <begin position="58"/>
        <end position="94"/>
    </location>
</feature>
<dbReference type="RefSeq" id="XP_056057189.1">
    <property type="nucleotide sequence ID" value="XM_056192600.1"/>
</dbReference>
<name>A0A9W8QKZ7_AKAMU</name>
<dbReference type="GO" id="GO:0055091">
    <property type="term" value="P:phospholipid homeostasis"/>
    <property type="evidence" value="ECO:0007669"/>
    <property type="project" value="TreeGrafter"/>
</dbReference>
<accession>A0A9W8QKZ7</accession>
<keyword evidence="2" id="KW-1003">Cell membrane</keyword>
<dbReference type="GO" id="GO:0005886">
    <property type="term" value="C:plasma membrane"/>
    <property type="evidence" value="ECO:0007669"/>
    <property type="project" value="UniProtKB-SubCell"/>
</dbReference>
<protein>
    <recommendedName>
        <fullName evidence="7">Phosphatidylglycerol lysyltransferase C-terminal domain-containing protein</fullName>
    </recommendedName>
</protein>
<sequence length="467" mass="51106">MQRSYLYPEGTSTASSSISGVSTRSCALIDSVYATASTNHGPRVSGLPNLSFRCSPKSAGPRISMDTRNSGSSIDGYASSTRLSDSRSSSCGSDNLDTSYHQFSRTAHMGILDPSYKLFVSQHGHGSLVYKIKSGAAVIAGDPLCSPDQIQPLLDEFQQFRGDRRLRIVYIGASAAFAKQSQEKGCVTMHFGRERVLNPLTNPLLKNKAGKRTISQCRQLLDPTRGGISVGIYAPSVNGYDPALEEELQAVYDGWRAQRDTSRPSNAQAFITQYDLFSRPDITMFLYTCDGDGRANGIAGLRYLGANNGFQLDPCVASEDAPRGITDLLVISAMQLLRNSGVSYLSLGFEPYGELKEVTGREGLLAKLTRDGYRRVMGSIKASGKQTHNDKLRPDEDQESGLYIILPRGLLHLREISALIKAANVDVTSKYEHIYIIFFILLVYSRNLLYSTFSSINLVAIAFCSMT</sequence>
<dbReference type="PANTHER" id="PTHR34697:SF2">
    <property type="entry name" value="PHOSPHATIDYLGLYCEROL LYSYLTRANSFERASE"/>
    <property type="match status" value="1"/>
</dbReference>
<dbReference type="GeneID" id="80895257"/>
<dbReference type="InterPro" id="IPR051211">
    <property type="entry name" value="PG_lysyltransferase"/>
</dbReference>
<dbReference type="PANTHER" id="PTHR34697">
    <property type="entry name" value="PHOSPHATIDYLGLYCEROL LYSYLTRANSFERASE"/>
    <property type="match status" value="1"/>
</dbReference>
<keyword evidence="5" id="KW-0472">Membrane</keyword>
<dbReference type="Proteomes" id="UP001144673">
    <property type="component" value="Unassembled WGS sequence"/>
</dbReference>
<keyword evidence="9" id="KW-1185">Reference proteome</keyword>
<dbReference type="GO" id="GO:0016755">
    <property type="term" value="F:aminoacyltransferase activity"/>
    <property type="evidence" value="ECO:0007669"/>
    <property type="project" value="TreeGrafter"/>
</dbReference>
<evidence type="ECO:0000256" key="6">
    <source>
        <dbReference type="SAM" id="MobiDB-lite"/>
    </source>
</evidence>
<dbReference type="Pfam" id="PF09924">
    <property type="entry name" value="LPG_synthase_C"/>
    <property type="match status" value="1"/>
</dbReference>
<evidence type="ECO:0000313" key="9">
    <source>
        <dbReference type="Proteomes" id="UP001144673"/>
    </source>
</evidence>
<keyword evidence="3" id="KW-0812">Transmembrane</keyword>
<evidence type="ECO:0000256" key="4">
    <source>
        <dbReference type="ARBA" id="ARBA00022989"/>
    </source>
</evidence>
<comment type="subcellular location">
    <subcellularLocation>
        <location evidence="1">Cell membrane</location>
        <topology evidence="1">Multi-pass membrane protein</topology>
    </subcellularLocation>
</comment>
<evidence type="ECO:0000259" key="7">
    <source>
        <dbReference type="Pfam" id="PF09924"/>
    </source>
</evidence>
<evidence type="ECO:0000256" key="5">
    <source>
        <dbReference type="ARBA" id="ARBA00023136"/>
    </source>
</evidence>
<feature type="domain" description="Phosphatidylglycerol lysyltransferase C-terminal" evidence="7">
    <location>
        <begin position="105"/>
        <end position="395"/>
    </location>
</feature>
<dbReference type="InterPro" id="IPR024320">
    <property type="entry name" value="LPG_synthase_C"/>
</dbReference>
<feature type="compositionally biased region" description="Low complexity" evidence="6">
    <location>
        <begin position="79"/>
        <end position="93"/>
    </location>
</feature>
<keyword evidence="4" id="KW-1133">Transmembrane helix</keyword>
<evidence type="ECO:0000256" key="2">
    <source>
        <dbReference type="ARBA" id="ARBA00022475"/>
    </source>
</evidence>
<reference evidence="8" key="1">
    <citation type="journal article" date="2023" name="Access Microbiol">
        <title>De-novo genome assembly for Akanthomyces muscarius, a biocontrol agent of insect agricultural pests.</title>
        <authorList>
            <person name="Erdos Z."/>
            <person name="Studholme D.J."/>
            <person name="Raymond B."/>
            <person name="Sharma M."/>
        </authorList>
    </citation>
    <scope>NUCLEOTIDE SEQUENCE</scope>
    <source>
        <strain evidence="8">Ve6</strain>
    </source>
</reference>
<evidence type="ECO:0000256" key="1">
    <source>
        <dbReference type="ARBA" id="ARBA00004651"/>
    </source>
</evidence>
<organism evidence="8 9">
    <name type="scientific">Akanthomyces muscarius</name>
    <name type="common">Entomopathogenic fungus</name>
    <name type="synonym">Lecanicillium muscarium</name>
    <dbReference type="NCBI Taxonomy" id="2231603"/>
    <lineage>
        <taxon>Eukaryota</taxon>
        <taxon>Fungi</taxon>
        <taxon>Dikarya</taxon>
        <taxon>Ascomycota</taxon>
        <taxon>Pezizomycotina</taxon>
        <taxon>Sordariomycetes</taxon>
        <taxon>Hypocreomycetidae</taxon>
        <taxon>Hypocreales</taxon>
        <taxon>Cordycipitaceae</taxon>
        <taxon>Akanthomyces</taxon>
    </lineage>
</organism>
<dbReference type="AlphaFoldDB" id="A0A9W8QKZ7"/>